<dbReference type="AlphaFoldDB" id="A0A7K3TFU2"/>
<dbReference type="Pfam" id="PF00496">
    <property type="entry name" value="SBP_bac_5"/>
    <property type="match status" value="1"/>
</dbReference>
<proteinExistence type="inferred from homology"/>
<dbReference type="Gene3D" id="3.40.190.10">
    <property type="entry name" value="Periplasmic binding protein-like II"/>
    <property type="match status" value="1"/>
</dbReference>
<dbReference type="PANTHER" id="PTHR30290">
    <property type="entry name" value="PERIPLASMIC BINDING COMPONENT OF ABC TRANSPORTER"/>
    <property type="match status" value="1"/>
</dbReference>
<evidence type="ECO:0000313" key="6">
    <source>
        <dbReference type="Proteomes" id="UP000469763"/>
    </source>
</evidence>
<evidence type="ECO:0000313" key="5">
    <source>
        <dbReference type="EMBL" id="NEG77510.1"/>
    </source>
</evidence>
<organism evidence="5 6">
    <name type="scientific">Bifidobacterium avesanii</name>
    <dbReference type="NCBI Taxonomy" id="1798157"/>
    <lineage>
        <taxon>Bacteria</taxon>
        <taxon>Bacillati</taxon>
        <taxon>Actinomycetota</taxon>
        <taxon>Actinomycetes</taxon>
        <taxon>Bifidobacteriales</taxon>
        <taxon>Bifidobacteriaceae</taxon>
        <taxon>Bifidobacterium</taxon>
    </lineage>
</organism>
<comment type="similarity">
    <text evidence="1">Belongs to the bacterial solute-binding protein 5 family.</text>
</comment>
<name>A0A7K3TFU2_9BIFI</name>
<evidence type="ECO:0000256" key="1">
    <source>
        <dbReference type="ARBA" id="ARBA00005695"/>
    </source>
</evidence>
<keyword evidence="2" id="KW-0813">Transport</keyword>
<gene>
    <name evidence="5" type="ORF">GFD22_00620</name>
</gene>
<dbReference type="Proteomes" id="UP000469763">
    <property type="component" value="Unassembled WGS sequence"/>
</dbReference>
<protein>
    <submittedName>
        <fullName evidence="5">ABC transporter substrate-binding protein</fullName>
    </submittedName>
</protein>
<dbReference type="InterPro" id="IPR039424">
    <property type="entry name" value="SBP_5"/>
</dbReference>
<keyword evidence="6" id="KW-1185">Reference proteome</keyword>
<dbReference type="GO" id="GO:0015833">
    <property type="term" value="P:peptide transport"/>
    <property type="evidence" value="ECO:0007669"/>
    <property type="project" value="TreeGrafter"/>
</dbReference>
<dbReference type="PANTHER" id="PTHR30290:SF9">
    <property type="entry name" value="OLIGOPEPTIDE-BINDING PROTEIN APPA"/>
    <property type="match status" value="1"/>
</dbReference>
<dbReference type="SUPFAM" id="SSF53850">
    <property type="entry name" value="Periplasmic binding protein-like II"/>
    <property type="match status" value="1"/>
</dbReference>
<dbReference type="PIRSF" id="PIRSF002741">
    <property type="entry name" value="MppA"/>
    <property type="match status" value="1"/>
</dbReference>
<dbReference type="GO" id="GO:1904680">
    <property type="term" value="F:peptide transmembrane transporter activity"/>
    <property type="evidence" value="ECO:0007669"/>
    <property type="project" value="TreeGrafter"/>
</dbReference>
<dbReference type="InterPro" id="IPR000914">
    <property type="entry name" value="SBP_5_dom"/>
</dbReference>
<dbReference type="InterPro" id="IPR030678">
    <property type="entry name" value="Peptide/Ni-bd"/>
</dbReference>
<dbReference type="Gene3D" id="3.10.105.10">
    <property type="entry name" value="Dipeptide-binding Protein, Domain 3"/>
    <property type="match status" value="1"/>
</dbReference>
<dbReference type="GO" id="GO:0042597">
    <property type="term" value="C:periplasmic space"/>
    <property type="evidence" value="ECO:0007669"/>
    <property type="project" value="UniProtKB-ARBA"/>
</dbReference>
<feature type="domain" description="Solute-binding protein family 5" evidence="4">
    <location>
        <begin position="96"/>
        <end position="463"/>
    </location>
</feature>
<accession>A0A7K3TFU2</accession>
<keyword evidence="3" id="KW-0732">Signal</keyword>
<evidence type="ECO:0000259" key="4">
    <source>
        <dbReference type="Pfam" id="PF00496"/>
    </source>
</evidence>
<evidence type="ECO:0000256" key="3">
    <source>
        <dbReference type="ARBA" id="ARBA00022729"/>
    </source>
</evidence>
<sequence>MFARHEERSKHMENIMRAVKKAFATVISAALICTAAACGVGDPNATGSTGGGDTITYALSQNPNGIFNPSLYGTDYDRAIIFNVYSRLVHVDKNQEFQPELAESWTQSEDGKTVTFKLRQDVKWHDGEPFTADDVVYNYTANADPDYPSGGQKFVSYLKGYKDFHEGKTKDFPGVKALDKYTVEFDFETPYPAMFSQLVDYPIFAKHIWEKVPIKQWKTDVDVLRKPVGTGPYKFKEFADGQYVSLEANPDYFGGAPKIKNLIFKVINSENLQAALTNGEVNIADVSDWNPSQIQAYKDAGAEIVQLPGSGGSYMGLDTTNPRLKDVKVRQALVYAADRQSIIDSVLYGHAKATNAIANPEDPNYPKDLNEYKYDPEKAKELLKEAGWTDTDGDGILDKDGEKFTFKIEYSTNSKLNSLVAPILQKNYQAIGIDASLASVDFNSLLSKLLDENQQFDGAFMGSTYRLLQYGANDFWSHWTGQGPAVTGTDLKSFGESASNYLRAQNEAATNVWLYVADKGFVVKGVDGFDPYPYETFLTSNQWTLKK</sequence>
<dbReference type="GO" id="GO:0043190">
    <property type="term" value="C:ATP-binding cassette (ABC) transporter complex"/>
    <property type="evidence" value="ECO:0007669"/>
    <property type="project" value="InterPro"/>
</dbReference>
<dbReference type="Gene3D" id="3.90.76.10">
    <property type="entry name" value="Dipeptide-binding Protein, Domain 1"/>
    <property type="match status" value="1"/>
</dbReference>
<dbReference type="EMBL" id="WHZY01000001">
    <property type="protein sequence ID" value="NEG77510.1"/>
    <property type="molecule type" value="Genomic_DNA"/>
</dbReference>
<reference evidence="5 6" key="1">
    <citation type="submission" date="2019-10" db="EMBL/GenBank/DDBJ databases">
        <title>Bifidobacterium from non-human primates.</title>
        <authorList>
            <person name="Modesto M."/>
        </authorList>
    </citation>
    <scope>NUCLEOTIDE SEQUENCE [LARGE SCALE GENOMIC DNA]</scope>
    <source>
        <strain evidence="5 6">TREC</strain>
    </source>
</reference>
<evidence type="ECO:0000256" key="2">
    <source>
        <dbReference type="ARBA" id="ARBA00022448"/>
    </source>
</evidence>
<comment type="caution">
    <text evidence="5">The sequence shown here is derived from an EMBL/GenBank/DDBJ whole genome shotgun (WGS) entry which is preliminary data.</text>
</comment>
<dbReference type="OrthoDB" id="3225986at2"/>